<feature type="binding site" evidence="12">
    <location>
        <position position="798"/>
    </location>
    <ligand>
        <name>Zn(2+)</name>
        <dbReference type="ChEBI" id="CHEBI:29105"/>
        <note>catalytic</note>
    </ligand>
</feature>
<keyword evidence="8 12" id="KW-0862">Zinc</keyword>
<evidence type="ECO:0000256" key="9">
    <source>
        <dbReference type="ARBA" id="ARBA00023049"/>
    </source>
</evidence>
<evidence type="ECO:0000256" key="5">
    <source>
        <dbReference type="ARBA" id="ARBA00022723"/>
    </source>
</evidence>
<evidence type="ECO:0000256" key="8">
    <source>
        <dbReference type="ARBA" id="ARBA00022833"/>
    </source>
</evidence>
<feature type="region of interest" description="Disordered" evidence="13">
    <location>
        <begin position="988"/>
        <end position="1009"/>
    </location>
</feature>
<protein>
    <submittedName>
        <fullName evidence="16">Related to extracellular elastinolytic metalloproteinase</fullName>
    </submittedName>
</protein>
<feature type="domain" description="FTP" evidence="15">
    <location>
        <begin position="149"/>
        <end position="194"/>
    </location>
</feature>
<feature type="chain" id="PRO_5022717769" evidence="14">
    <location>
        <begin position="39"/>
        <end position="1009"/>
    </location>
</feature>
<keyword evidence="3" id="KW-0964">Secreted</keyword>
<evidence type="ECO:0000313" key="17">
    <source>
        <dbReference type="Proteomes" id="UP000323386"/>
    </source>
</evidence>
<comment type="cofactor">
    <cofactor evidence="12">
        <name>Zn(2+)</name>
        <dbReference type="ChEBI" id="CHEBI:29105"/>
    </cofactor>
    <text evidence="12">Binds 1 zinc ion per subunit.</text>
</comment>
<evidence type="ECO:0000256" key="12">
    <source>
        <dbReference type="PIRSR" id="PIRSR601842-2"/>
    </source>
</evidence>
<dbReference type="InterPro" id="IPR011096">
    <property type="entry name" value="FTP_domain"/>
</dbReference>
<accession>A0A5C3F174</accession>
<reference evidence="16 17" key="1">
    <citation type="submission" date="2018-03" db="EMBL/GenBank/DDBJ databases">
        <authorList>
            <person name="Guldener U."/>
        </authorList>
    </citation>
    <scope>NUCLEOTIDE SEQUENCE [LARGE SCALE GENOMIC DNA]</scope>
    <source>
        <strain evidence="16 17">DAOM196992</strain>
    </source>
</reference>
<feature type="binding site" evidence="12">
    <location>
        <position position="768"/>
    </location>
    <ligand>
        <name>Zn(2+)</name>
        <dbReference type="ChEBI" id="CHEBI:29105"/>
        <note>catalytic</note>
    </ligand>
</feature>
<dbReference type="GO" id="GO:0004222">
    <property type="term" value="F:metalloendopeptidase activity"/>
    <property type="evidence" value="ECO:0007669"/>
    <property type="project" value="InterPro"/>
</dbReference>
<keyword evidence="4" id="KW-0645">Protease</keyword>
<evidence type="ECO:0000313" key="16">
    <source>
        <dbReference type="EMBL" id="SPO37686.1"/>
    </source>
</evidence>
<gene>
    <name evidence="16" type="ORF">PSFLO_03162</name>
</gene>
<dbReference type="EMBL" id="OOIP01000007">
    <property type="protein sequence ID" value="SPO37686.1"/>
    <property type="molecule type" value="Genomic_DNA"/>
</dbReference>
<dbReference type="Proteomes" id="UP000323386">
    <property type="component" value="Unassembled WGS sequence"/>
</dbReference>
<evidence type="ECO:0000256" key="1">
    <source>
        <dbReference type="ARBA" id="ARBA00004613"/>
    </source>
</evidence>
<feature type="signal peptide" evidence="14">
    <location>
        <begin position="1"/>
        <end position="38"/>
    </location>
</feature>
<keyword evidence="6 14" id="KW-0732">Signal</keyword>
<sequence>MASQSTTAGRRRLFALVALLPVWLALTALTSAPQSADASLVSALGHAHRPQDPSRKSLAWGPELKQVFASADPVADPPALGARGFSAHDAIKLAHTAAIHAVNAEPGAKDPHSVASRLARHLLGLAPGSRAKSDEAAAAGSVDFYVRPDSYTDPQSGISHYYVRQLVNGLEVADADLNVNVAPNGKILSFGSSLYTGKVPAPFTNPAGAGDGQQVRSDDELDAHCDKLRAELGDLLFPGHADEGQQQQQQQQQEAEDAMLRGGAHQIVFDAMDRAPANLRAPMRARVDPARVLPMQEELHELCSVPSDDPLLQGADLGSRLSGSFAAASPSASSSSRSSSAGADAIVDPRLALVYFLQQATPDDALAAKLSNPDHAETEASQIFTTFEHKLQPHGGATASGMQPSHAQVEYLHNVPTATGPVSARLAYVRAESGELNLVWKFEVPLEDNAYETYVDATRPGSISTVVDWIHSMPRSRHVDGVDAIPELGRPDFGGYGGKGKSKKEQRTQTQGRVGNKAKATSKGWKWRIPGTGSKVASPPSPMSHDPLYKVFRWGLNDPTEGKRSYERGIRYGEASPSGWHTVPGSKSPFDSLEADDARTVAADGEQTVYRDTRGNNVFAQADLSGNGDWRTGNLHRPKGKSSEADGTDMLFDYPYPWRKAERNHTELSPERYAAAAVVQLFVTINEFHDMLYAYGFDEVSGNFQEHNFGRGGQDGDGVIAFAQDGAGTDNADFMTPPDGQRGRMRMYVWDQSTPYRDGDFEAGIVIHEYSHGLSTRLTGGPANSGCLGWGEAGGMGEGWGDVLASIIRRTGPKPHDWPMGSWASNRVKGIRNYPYSTNTTVNPETYAYLDRGGYWGVHAIGEVWATMLNEAEEALTAQHGFSRTLFPPATNATRDEHDAFFLSEAELAPRAHRRISQRRVPRHGNTLLVQLILDGMKLQPCRPSFFDARDAIIQADKHLTGGQNKCLLWKAFAKRGLGTDARVIGRTPWGGGKRTDGHAVPKECGGKQ</sequence>
<dbReference type="Gene3D" id="1.10.390.10">
    <property type="entry name" value="Neutral Protease Domain 2"/>
    <property type="match status" value="1"/>
</dbReference>
<dbReference type="OrthoDB" id="3227768at2759"/>
<organism evidence="16 17">
    <name type="scientific">Pseudozyma flocculosa</name>
    <dbReference type="NCBI Taxonomy" id="84751"/>
    <lineage>
        <taxon>Eukaryota</taxon>
        <taxon>Fungi</taxon>
        <taxon>Dikarya</taxon>
        <taxon>Basidiomycota</taxon>
        <taxon>Ustilaginomycotina</taxon>
        <taxon>Ustilaginomycetes</taxon>
        <taxon>Ustilaginales</taxon>
        <taxon>Ustilaginaceae</taxon>
        <taxon>Pseudozyma</taxon>
    </lineage>
</organism>
<dbReference type="GO" id="GO:0006508">
    <property type="term" value="P:proteolysis"/>
    <property type="evidence" value="ECO:0007669"/>
    <property type="project" value="UniProtKB-KW"/>
</dbReference>
<dbReference type="CDD" id="cd09596">
    <property type="entry name" value="M36"/>
    <property type="match status" value="1"/>
</dbReference>
<dbReference type="PANTHER" id="PTHR33478">
    <property type="entry name" value="EXTRACELLULAR METALLOPROTEINASE MEP"/>
    <property type="match status" value="1"/>
</dbReference>
<name>A0A5C3F174_9BASI</name>
<evidence type="ECO:0000256" key="14">
    <source>
        <dbReference type="SAM" id="SignalP"/>
    </source>
</evidence>
<dbReference type="GO" id="GO:0008270">
    <property type="term" value="F:zinc ion binding"/>
    <property type="evidence" value="ECO:0007669"/>
    <property type="project" value="InterPro"/>
</dbReference>
<evidence type="ECO:0000256" key="11">
    <source>
        <dbReference type="PIRSR" id="PIRSR601842-1"/>
    </source>
</evidence>
<evidence type="ECO:0000256" key="7">
    <source>
        <dbReference type="ARBA" id="ARBA00022801"/>
    </source>
</evidence>
<evidence type="ECO:0000256" key="4">
    <source>
        <dbReference type="ARBA" id="ARBA00022670"/>
    </source>
</evidence>
<feature type="active site" evidence="11">
    <location>
        <position position="769"/>
    </location>
</feature>
<comment type="similarity">
    <text evidence="2">Belongs to the peptidase M36 family.</text>
</comment>
<feature type="binding site" evidence="12">
    <location>
        <position position="772"/>
    </location>
    <ligand>
        <name>Zn(2+)</name>
        <dbReference type="ChEBI" id="CHEBI:29105"/>
        <note>catalytic</note>
    </ligand>
</feature>
<evidence type="ECO:0000256" key="3">
    <source>
        <dbReference type="ARBA" id="ARBA00022525"/>
    </source>
</evidence>
<evidence type="ECO:0000256" key="2">
    <source>
        <dbReference type="ARBA" id="ARBA00006006"/>
    </source>
</evidence>
<dbReference type="Pfam" id="PF02128">
    <property type="entry name" value="Peptidase_M36"/>
    <property type="match status" value="1"/>
</dbReference>
<feature type="region of interest" description="Disordered" evidence="13">
    <location>
        <begin position="238"/>
        <end position="258"/>
    </location>
</feature>
<keyword evidence="7" id="KW-0378">Hydrolase</keyword>
<keyword evidence="10" id="KW-0865">Zymogen</keyword>
<evidence type="ECO:0000256" key="10">
    <source>
        <dbReference type="ARBA" id="ARBA00023145"/>
    </source>
</evidence>
<dbReference type="SUPFAM" id="SSF55486">
    <property type="entry name" value="Metalloproteases ('zincins'), catalytic domain"/>
    <property type="match status" value="1"/>
</dbReference>
<feature type="region of interest" description="Disordered" evidence="13">
    <location>
        <begin position="483"/>
        <end position="543"/>
    </location>
</feature>
<dbReference type="Gene3D" id="3.10.170.10">
    <property type="match status" value="1"/>
</dbReference>
<dbReference type="InterPro" id="IPR006311">
    <property type="entry name" value="TAT_signal"/>
</dbReference>
<evidence type="ECO:0000256" key="6">
    <source>
        <dbReference type="ARBA" id="ARBA00022729"/>
    </source>
</evidence>
<dbReference type="InterPro" id="IPR001842">
    <property type="entry name" value="Peptidase_M36"/>
</dbReference>
<keyword evidence="9" id="KW-0482">Metalloprotease</keyword>
<dbReference type="PANTHER" id="PTHR33478:SF1">
    <property type="entry name" value="EXTRACELLULAR METALLOPROTEINASE MEP"/>
    <property type="match status" value="1"/>
</dbReference>
<keyword evidence="5 12" id="KW-0479">Metal-binding</keyword>
<dbReference type="PROSITE" id="PS51318">
    <property type="entry name" value="TAT"/>
    <property type="match status" value="1"/>
</dbReference>
<evidence type="ECO:0000256" key="13">
    <source>
        <dbReference type="SAM" id="MobiDB-lite"/>
    </source>
</evidence>
<evidence type="ECO:0000259" key="15">
    <source>
        <dbReference type="Pfam" id="PF07504"/>
    </source>
</evidence>
<dbReference type="InterPro" id="IPR027268">
    <property type="entry name" value="Peptidase_M4/M1_CTD_sf"/>
</dbReference>
<dbReference type="InterPro" id="IPR050371">
    <property type="entry name" value="Fungal_virulence_M36"/>
</dbReference>
<comment type="subcellular location">
    <subcellularLocation>
        <location evidence="1">Secreted</location>
    </subcellularLocation>
</comment>
<feature type="compositionally biased region" description="Basic and acidic residues" evidence="13">
    <location>
        <begin position="994"/>
        <end position="1009"/>
    </location>
</feature>
<dbReference type="AlphaFoldDB" id="A0A5C3F174"/>
<proteinExistence type="inferred from homology"/>
<dbReference type="Pfam" id="PF07504">
    <property type="entry name" value="FTP"/>
    <property type="match status" value="1"/>
</dbReference>
<dbReference type="GO" id="GO:0005615">
    <property type="term" value="C:extracellular space"/>
    <property type="evidence" value="ECO:0007669"/>
    <property type="project" value="InterPro"/>
</dbReference>
<keyword evidence="17" id="KW-1185">Reference proteome</keyword>